<keyword evidence="1" id="KW-0479">Metal-binding</keyword>
<dbReference type="Pfam" id="PF01522">
    <property type="entry name" value="Polysacc_deac_1"/>
    <property type="match status" value="1"/>
</dbReference>
<dbReference type="EMBL" id="BAAABM010000002">
    <property type="protein sequence ID" value="GAA0314270.1"/>
    <property type="molecule type" value="Genomic_DNA"/>
</dbReference>
<feature type="region of interest" description="Disordered" evidence="3">
    <location>
        <begin position="63"/>
        <end position="95"/>
    </location>
</feature>
<sequence length="371" mass="38918">MRFAVPRTFRSSRTFRRAMTIVAAVLGLGWLSGLGTHPAAPLAGPHATAQSSAAQPPDAHLMAGTARTTGRPAGPPGRPRSRSADGAPAGPAAHPNDLIARLRSTTWPPGAKAAAAPEPKVDCTKAKCIALTFDDGPGPYTAKLLDMLAARHVKVTFFLIGGNIRGREAVVRRELAEGHVVGDHTWSHPSLSSMPDGAVRSQLARTLGEIRRASGHGTVLMRPPYGATSRRVAAVARRMDMAQILWSVDTNDWLDRNSAIVAHRAVSWAHPGDIILMHDIHPTTVNAVPKILAGLSRRGFTFVTVPELFGNRSLKPGRTYFDGPVPRPKSPRSKAAPRPGSSPAAGAPAGVGAPAGASRSPAARGSAKPGR</sequence>
<evidence type="ECO:0000259" key="4">
    <source>
        <dbReference type="PROSITE" id="PS51677"/>
    </source>
</evidence>
<dbReference type="PANTHER" id="PTHR10587:SF133">
    <property type="entry name" value="CHITIN DEACETYLASE 1-RELATED"/>
    <property type="match status" value="1"/>
</dbReference>
<gene>
    <name evidence="5" type="ORF">GCM10010151_00440</name>
</gene>
<reference evidence="5 6" key="1">
    <citation type="journal article" date="2019" name="Int. J. Syst. Evol. Microbiol.">
        <title>The Global Catalogue of Microorganisms (GCM) 10K type strain sequencing project: providing services to taxonomists for standard genome sequencing and annotation.</title>
        <authorList>
            <consortium name="The Broad Institute Genomics Platform"/>
            <consortium name="The Broad Institute Genome Sequencing Center for Infectious Disease"/>
            <person name="Wu L."/>
            <person name="Ma J."/>
        </authorList>
    </citation>
    <scope>NUCLEOTIDE SEQUENCE [LARGE SCALE GENOMIC DNA]</scope>
    <source>
        <strain evidence="5 6">JCM 3146</strain>
    </source>
</reference>
<evidence type="ECO:0000256" key="1">
    <source>
        <dbReference type="ARBA" id="ARBA00022723"/>
    </source>
</evidence>
<dbReference type="InterPro" id="IPR002509">
    <property type="entry name" value="NODB_dom"/>
</dbReference>
<evidence type="ECO:0000256" key="3">
    <source>
        <dbReference type="SAM" id="MobiDB-lite"/>
    </source>
</evidence>
<dbReference type="InterPro" id="IPR011330">
    <property type="entry name" value="Glyco_hydro/deAcase_b/a-brl"/>
</dbReference>
<feature type="compositionally biased region" description="Low complexity" evidence="3">
    <location>
        <begin position="63"/>
        <end position="72"/>
    </location>
</feature>
<keyword evidence="6" id="KW-1185">Reference proteome</keyword>
<dbReference type="PROSITE" id="PS51677">
    <property type="entry name" value="NODB"/>
    <property type="match status" value="1"/>
</dbReference>
<dbReference type="PANTHER" id="PTHR10587">
    <property type="entry name" value="GLYCOSYL TRANSFERASE-RELATED"/>
    <property type="match status" value="1"/>
</dbReference>
<dbReference type="InterPro" id="IPR050248">
    <property type="entry name" value="Polysacc_deacetylase_ArnD"/>
</dbReference>
<evidence type="ECO:0000313" key="5">
    <source>
        <dbReference type="EMBL" id="GAA0314270.1"/>
    </source>
</evidence>
<name>A0ABN0VPU3_9ACTN</name>
<protein>
    <recommendedName>
        <fullName evidence="4">NodB homology domain-containing protein</fullName>
    </recommendedName>
</protein>
<comment type="caution">
    <text evidence="5">The sequence shown here is derived from an EMBL/GenBank/DDBJ whole genome shotgun (WGS) entry which is preliminary data.</text>
</comment>
<organism evidence="5 6">
    <name type="scientific">Actinoallomurus spadix</name>
    <dbReference type="NCBI Taxonomy" id="79912"/>
    <lineage>
        <taxon>Bacteria</taxon>
        <taxon>Bacillati</taxon>
        <taxon>Actinomycetota</taxon>
        <taxon>Actinomycetes</taxon>
        <taxon>Streptosporangiales</taxon>
        <taxon>Thermomonosporaceae</taxon>
        <taxon>Actinoallomurus</taxon>
    </lineage>
</organism>
<dbReference type="SUPFAM" id="SSF88713">
    <property type="entry name" value="Glycoside hydrolase/deacetylase"/>
    <property type="match status" value="1"/>
</dbReference>
<dbReference type="CDD" id="cd10917">
    <property type="entry name" value="CE4_NodB_like_6s_7s"/>
    <property type="match status" value="1"/>
</dbReference>
<evidence type="ECO:0000313" key="6">
    <source>
        <dbReference type="Proteomes" id="UP001501822"/>
    </source>
</evidence>
<proteinExistence type="predicted"/>
<feature type="compositionally biased region" description="Low complexity" evidence="3">
    <location>
        <begin position="333"/>
        <end position="371"/>
    </location>
</feature>
<feature type="region of interest" description="Disordered" evidence="3">
    <location>
        <begin position="316"/>
        <end position="371"/>
    </location>
</feature>
<accession>A0ABN0VPU3</accession>
<keyword evidence="2" id="KW-0378">Hydrolase</keyword>
<dbReference type="Gene3D" id="3.20.20.370">
    <property type="entry name" value="Glycoside hydrolase/deacetylase"/>
    <property type="match status" value="1"/>
</dbReference>
<feature type="compositionally biased region" description="Low complexity" evidence="3">
    <location>
        <begin position="84"/>
        <end position="93"/>
    </location>
</feature>
<feature type="domain" description="NodB homology" evidence="4">
    <location>
        <begin position="127"/>
        <end position="303"/>
    </location>
</feature>
<dbReference type="Proteomes" id="UP001501822">
    <property type="component" value="Unassembled WGS sequence"/>
</dbReference>
<evidence type="ECO:0000256" key="2">
    <source>
        <dbReference type="ARBA" id="ARBA00022801"/>
    </source>
</evidence>